<dbReference type="Proteomes" id="UP001419268">
    <property type="component" value="Unassembled WGS sequence"/>
</dbReference>
<dbReference type="InterPro" id="IPR023214">
    <property type="entry name" value="HAD_sf"/>
</dbReference>
<evidence type="ECO:0000256" key="1">
    <source>
        <dbReference type="SAM" id="Phobius"/>
    </source>
</evidence>
<dbReference type="PANTHER" id="PTHR31284:SF22">
    <property type="entry name" value="ACID PHOSPHATASE"/>
    <property type="match status" value="1"/>
</dbReference>
<dbReference type="EMBL" id="JBBNAG010000002">
    <property type="protein sequence ID" value="KAK9158982.1"/>
    <property type="molecule type" value="Genomic_DNA"/>
</dbReference>
<dbReference type="Pfam" id="PF03767">
    <property type="entry name" value="Acid_phosphat_B"/>
    <property type="match status" value="1"/>
</dbReference>
<dbReference type="AlphaFoldDB" id="A0AAP0KUK4"/>
<dbReference type="PANTHER" id="PTHR31284">
    <property type="entry name" value="ACID PHOSPHATASE-LIKE PROTEIN"/>
    <property type="match status" value="1"/>
</dbReference>
<evidence type="ECO:0008006" key="4">
    <source>
        <dbReference type="Google" id="ProtNLM"/>
    </source>
</evidence>
<keyword evidence="1" id="KW-0472">Membrane</keyword>
<gene>
    <name evidence="2" type="ORF">Scep_005556</name>
</gene>
<feature type="transmembrane region" description="Helical" evidence="1">
    <location>
        <begin position="28"/>
        <end position="56"/>
    </location>
</feature>
<evidence type="ECO:0000313" key="2">
    <source>
        <dbReference type="EMBL" id="KAK9158982.1"/>
    </source>
</evidence>
<keyword evidence="1" id="KW-0812">Transmembrane</keyword>
<protein>
    <recommendedName>
        <fullName evidence="4">Acid phosphatase</fullName>
    </recommendedName>
</protein>
<comment type="caution">
    <text evidence="2">The sequence shown here is derived from an EMBL/GenBank/DDBJ whole genome shotgun (WGS) entry which is preliminary data.</text>
</comment>
<proteinExistence type="predicted"/>
<keyword evidence="1" id="KW-1133">Transmembrane helix</keyword>
<name>A0AAP0KUK4_9MAGN</name>
<accession>A0AAP0KUK4</accession>
<keyword evidence="3" id="KW-1185">Reference proteome</keyword>
<sequence>MERGSSTYSLPSRGGSELGSNYMVETGIYISSIAATIVVAALITIGVLFITMVITLTVMLQSCQNQNTGVLELQKARIEHASCRVLSLQSELDRLEPEFPAICKTGAIQYMELEQYLKDFSLAIRAAKKYFRNLKPKDDGLDAILMDIDGGMLSSQPLRQTHLLKQIFHKNDEKEEAEEGLHPVNVHLLDLYSMLQSSGWSLILISRMPERQRNATIESLISAGYRGWSIIYMRSESEMQMEDWEYFSTKQAALQRVGFRVMSVISRELDALRGSSSGNHVFKLPNSRYYKLINDLRVLNERPSGDATFSFSD</sequence>
<reference evidence="2 3" key="1">
    <citation type="submission" date="2024-01" db="EMBL/GenBank/DDBJ databases">
        <title>Genome assemblies of Stephania.</title>
        <authorList>
            <person name="Yang L."/>
        </authorList>
    </citation>
    <scope>NUCLEOTIDE SEQUENCE [LARGE SCALE GENOMIC DNA]</scope>
    <source>
        <strain evidence="2">JXDWG</strain>
        <tissue evidence="2">Leaf</tissue>
    </source>
</reference>
<dbReference type="Gene3D" id="3.40.50.1000">
    <property type="entry name" value="HAD superfamily/HAD-like"/>
    <property type="match status" value="1"/>
</dbReference>
<dbReference type="InterPro" id="IPR005519">
    <property type="entry name" value="Acid_phosphat_B-like"/>
</dbReference>
<organism evidence="2 3">
    <name type="scientific">Stephania cephalantha</name>
    <dbReference type="NCBI Taxonomy" id="152367"/>
    <lineage>
        <taxon>Eukaryota</taxon>
        <taxon>Viridiplantae</taxon>
        <taxon>Streptophyta</taxon>
        <taxon>Embryophyta</taxon>
        <taxon>Tracheophyta</taxon>
        <taxon>Spermatophyta</taxon>
        <taxon>Magnoliopsida</taxon>
        <taxon>Ranunculales</taxon>
        <taxon>Menispermaceae</taxon>
        <taxon>Menispermoideae</taxon>
        <taxon>Cissampelideae</taxon>
        <taxon>Stephania</taxon>
    </lineage>
</organism>
<evidence type="ECO:0000313" key="3">
    <source>
        <dbReference type="Proteomes" id="UP001419268"/>
    </source>
</evidence>